<dbReference type="AlphaFoldDB" id="T1JD05"/>
<feature type="transmembrane region" description="Helical" evidence="3">
    <location>
        <begin position="993"/>
        <end position="1020"/>
    </location>
</feature>
<dbReference type="InterPro" id="IPR003599">
    <property type="entry name" value="Ig_sub"/>
</dbReference>
<dbReference type="Gene3D" id="2.60.40.10">
    <property type="entry name" value="Immunoglobulins"/>
    <property type="match status" value="6"/>
</dbReference>
<dbReference type="SUPFAM" id="SSF49265">
    <property type="entry name" value="Fibronectin type III"/>
    <property type="match status" value="3"/>
</dbReference>
<reference evidence="6" key="2">
    <citation type="submission" date="2015-02" db="UniProtKB">
        <authorList>
            <consortium name="EnsemblMetazoa"/>
        </authorList>
    </citation>
    <scope>IDENTIFICATION</scope>
</reference>
<dbReference type="Pfam" id="PF00041">
    <property type="entry name" value="fn3"/>
    <property type="match status" value="4"/>
</dbReference>
<evidence type="ECO:0000313" key="6">
    <source>
        <dbReference type="EnsemblMetazoa" id="SMAR011683-PA"/>
    </source>
</evidence>
<feature type="compositionally biased region" description="Polar residues" evidence="2">
    <location>
        <begin position="939"/>
        <end position="962"/>
    </location>
</feature>
<evidence type="ECO:0000259" key="4">
    <source>
        <dbReference type="PROSITE" id="PS50835"/>
    </source>
</evidence>
<dbReference type="Pfam" id="PF01682">
    <property type="entry name" value="DB"/>
    <property type="match status" value="3"/>
</dbReference>
<sequence length="1205" mass="135527">MMICAPWINTSVSCLVDGKDHRPCCKQRGLPDLCLPLCEGKIERIDFRFFRCLTFMSSYTNCLMQGYGVLASAPTKPFLRAMGPSWAVFEWSPPVNLSYTVTSYNFHSKSITDDQRVYHTITKAKTPFIFNHIRPDSSYEVYVTAINKYGASEPSPRLEFQTPKVDDETNATSIEEETTSDGYNFTECCLKSRMNVTCTPLCTYKAKMTDLHTLGPICMPEFHKLLKCAVGGRDHVPCCMRRMVSLDCTSLCSGMVPHFSSAMAAICIPYIPDIIMCMEEGVSTLPGPIRELHAFAKNKTMIGIEWLPPLESNVTHYEVRYQGEYMDISRDKITPPLENEVLNVTETSLTITTLRENVLYSLYVVSVNEFGLSIPSAVLTFNTTTTRENLNGVVSPPHSLTVTRRNTTSLVLTWLPPDFSHPTDALTYNVYYKAHNDTDFLNTTTTTLVMLLSRLLPNTEYFVYVTAETDKGESWPSEKIRVWTDPVFPAFVEMPRVHPSTQIEEGGTMTILCVASGTPVPLVGVYISGRRIFEEFTRHLIARVSNISRDMNVVTCTADNGVGIGSQATQRIKISYSPLIVGKRPQIRRIGENTLLECIVDGFPKPLLTWWKDQDKKTPVVPDARISTGLSIDDDGNDVFQLLINDAVASDEGPYYCNADNPYGSSMDKVSLQLEPSLDTNSNVSSCCIEEKVHPDCMDACTFDIDIEAVMNKENCVSELSKLISCAADGSDHRRCCQTWGIPKRCIGLCQGKQLLSFNVPLCILSWSKQIVACFQEGKQILPGVPENLRAKALTANSVLVQWDPPTKNPHMVQFYRVIAKPLNQKKAVKVRNDTHGLSLVMTGLIHGLNYEFVIKAGNHYGSSVTSQPFKVNLLDAKLLEVIEKDSDYTVAIIVGIVLTVLLCVVVVIVIVYFKKRLHPPPPDTVSFENPSYMREITSDSAQTNGTSSDHGTRPNESNWKTETLHTPDFDNLYEVPSDDRAGLKKAASRPGYISVICVKILITIMVLIAMYAEIIVYYIDSYKWKTLPPNNKDKSIRLLLVADPQIQGYDYEPFFPFGVITRWDSDRYLSKTFTLATKHTQPEMIIFLGDLMDEGSVTTDQVFSIYAKRFFNLFATKGVVKLYIPGDNDIGGEGSDKVTDQKVIRFRELFHDDEHVIYKFVEFARVNYFTREVEKTDVFSNKKRILVTHFPLLPVSKIFGREVY</sequence>
<dbReference type="InterPro" id="IPR013783">
    <property type="entry name" value="Ig-like_fold"/>
</dbReference>
<keyword evidence="3" id="KW-0472">Membrane</keyword>
<keyword evidence="1" id="KW-0677">Repeat</keyword>
<feature type="domain" description="Ig-like" evidence="4">
    <location>
        <begin position="578"/>
        <end position="673"/>
    </location>
</feature>
<feature type="domain" description="Fibronectin type-III" evidence="5">
    <location>
        <begin position="396"/>
        <end position="487"/>
    </location>
</feature>
<dbReference type="InterPro" id="IPR003961">
    <property type="entry name" value="FN3_dom"/>
</dbReference>
<dbReference type="eggNOG" id="KOG3662">
    <property type="taxonomic scope" value="Eukaryota"/>
</dbReference>
<dbReference type="PROSITE" id="PS50853">
    <property type="entry name" value="FN3"/>
    <property type="match status" value="4"/>
</dbReference>
<dbReference type="InterPro" id="IPR002602">
    <property type="entry name" value="DB"/>
</dbReference>
<dbReference type="SMART" id="SM00408">
    <property type="entry name" value="IGc2"/>
    <property type="match status" value="1"/>
</dbReference>
<dbReference type="InterPro" id="IPR029052">
    <property type="entry name" value="Metallo-depent_PP-like"/>
</dbReference>
<keyword evidence="3" id="KW-0812">Transmembrane</keyword>
<feature type="domain" description="Fibronectin type-III" evidence="5">
    <location>
        <begin position="288"/>
        <end position="386"/>
    </location>
</feature>
<evidence type="ECO:0000259" key="5">
    <source>
        <dbReference type="PROSITE" id="PS50853"/>
    </source>
</evidence>
<dbReference type="EnsemblMetazoa" id="SMAR011683-RA">
    <property type="protein sequence ID" value="SMAR011683-PA"/>
    <property type="gene ID" value="SMAR011683"/>
</dbReference>
<accession>T1JD05</accession>
<dbReference type="InterPro" id="IPR036116">
    <property type="entry name" value="FN3_sf"/>
</dbReference>
<evidence type="ECO:0000256" key="1">
    <source>
        <dbReference type="ARBA" id="ARBA00022737"/>
    </source>
</evidence>
<dbReference type="PROSITE" id="PS50835">
    <property type="entry name" value="IG_LIKE"/>
    <property type="match status" value="1"/>
</dbReference>
<evidence type="ECO:0000313" key="7">
    <source>
        <dbReference type="Proteomes" id="UP000014500"/>
    </source>
</evidence>
<feature type="transmembrane region" description="Helical" evidence="3">
    <location>
        <begin position="889"/>
        <end position="914"/>
    </location>
</feature>
<evidence type="ECO:0000256" key="2">
    <source>
        <dbReference type="SAM" id="MobiDB-lite"/>
    </source>
</evidence>
<dbReference type="PANTHER" id="PTHR13817:SF155">
    <property type="entry name" value="IG-LIKE AND FIBRONECTIN TYPE-III DOMAIN-CONTAINING PROTEIN C25G4.10"/>
    <property type="match status" value="1"/>
</dbReference>
<feature type="domain" description="Fibronectin type-III" evidence="5">
    <location>
        <begin position="785"/>
        <end position="877"/>
    </location>
</feature>
<dbReference type="PhylomeDB" id="T1JD05"/>
<reference evidence="7" key="1">
    <citation type="submission" date="2011-05" db="EMBL/GenBank/DDBJ databases">
        <authorList>
            <person name="Richards S.R."/>
            <person name="Qu J."/>
            <person name="Jiang H."/>
            <person name="Jhangiani S.N."/>
            <person name="Agravi P."/>
            <person name="Goodspeed R."/>
            <person name="Gross S."/>
            <person name="Mandapat C."/>
            <person name="Jackson L."/>
            <person name="Mathew T."/>
            <person name="Pu L."/>
            <person name="Thornton R."/>
            <person name="Saada N."/>
            <person name="Wilczek-Boney K.B."/>
            <person name="Lee S."/>
            <person name="Kovar C."/>
            <person name="Wu Y."/>
            <person name="Scherer S.E."/>
            <person name="Worley K.C."/>
            <person name="Muzny D.M."/>
            <person name="Gibbs R."/>
        </authorList>
    </citation>
    <scope>NUCLEOTIDE SEQUENCE</scope>
    <source>
        <strain evidence="7">Brora</strain>
    </source>
</reference>
<dbReference type="Pfam" id="PF07679">
    <property type="entry name" value="I-set"/>
    <property type="match status" value="1"/>
</dbReference>
<dbReference type="PANTHER" id="PTHR13817">
    <property type="entry name" value="TITIN"/>
    <property type="match status" value="1"/>
</dbReference>
<dbReference type="InterPro" id="IPR050964">
    <property type="entry name" value="Striated_Muscle_Regulatory"/>
</dbReference>
<evidence type="ECO:0000256" key="3">
    <source>
        <dbReference type="SAM" id="Phobius"/>
    </source>
</evidence>
<dbReference type="GO" id="GO:0030154">
    <property type="term" value="P:cell differentiation"/>
    <property type="evidence" value="ECO:0007669"/>
    <property type="project" value="UniProtKB-ARBA"/>
</dbReference>
<keyword evidence="3" id="KW-1133">Transmembrane helix</keyword>
<dbReference type="SUPFAM" id="SSF56300">
    <property type="entry name" value="Metallo-dependent phosphatases"/>
    <property type="match status" value="1"/>
</dbReference>
<keyword evidence="7" id="KW-1185">Reference proteome</keyword>
<dbReference type="EMBL" id="JH432088">
    <property type="status" value="NOT_ANNOTATED_CDS"/>
    <property type="molecule type" value="Genomic_DNA"/>
</dbReference>
<dbReference type="SMART" id="SM00409">
    <property type="entry name" value="IG"/>
    <property type="match status" value="1"/>
</dbReference>
<protein>
    <submittedName>
        <fullName evidence="6">Uncharacterized protein</fullName>
    </submittedName>
</protein>
<dbReference type="InterPro" id="IPR036179">
    <property type="entry name" value="Ig-like_dom_sf"/>
</dbReference>
<dbReference type="GO" id="GO:0009653">
    <property type="term" value="P:anatomical structure morphogenesis"/>
    <property type="evidence" value="ECO:0007669"/>
    <property type="project" value="UniProtKB-ARBA"/>
</dbReference>
<dbReference type="SMART" id="SM00060">
    <property type="entry name" value="FN3"/>
    <property type="match status" value="4"/>
</dbReference>
<dbReference type="InterPro" id="IPR007110">
    <property type="entry name" value="Ig-like_dom"/>
</dbReference>
<feature type="region of interest" description="Disordered" evidence="2">
    <location>
        <begin position="939"/>
        <end position="964"/>
    </location>
</feature>
<dbReference type="SUPFAM" id="SSF48726">
    <property type="entry name" value="Immunoglobulin"/>
    <property type="match status" value="1"/>
</dbReference>
<dbReference type="Proteomes" id="UP000014500">
    <property type="component" value="Unassembled WGS sequence"/>
</dbReference>
<dbReference type="STRING" id="126957.T1JD05"/>
<organism evidence="6 7">
    <name type="scientific">Strigamia maritima</name>
    <name type="common">European centipede</name>
    <name type="synonym">Geophilus maritimus</name>
    <dbReference type="NCBI Taxonomy" id="126957"/>
    <lineage>
        <taxon>Eukaryota</taxon>
        <taxon>Metazoa</taxon>
        <taxon>Ecdysozoa</taxon>
        <taxon>Arthropoda</taxon>
        <taxon>Myriapoda</taxon>
        <taxon>Chilopoda</taxon>
        <taxon>Pleurostigmophora</taxon>
        <taxon>Geophilomorpha</taxon>
        <taxon>Linotaeniidae</taxon>
        <taxon>Strigamia</taxon>
    </lineage>
</organism>
<dbReference type="InterPro" id="IPR013098">
    <property type="entry name" value="Ig_I-set"/>
</dbReference>
<dbReference type="CDD" id="cd00063">
    <property type="entry name" value="FN3"/>
    <property type="match status" value="4"/>
</dbReference>
<proteinExistence type="predicted"/>
<dbReference type="HOGENOM" id="CLU_270348_0_0_1"/>
<dbReference type="OMA" id="CCARANI"/>
<name>T1JD05_STRMM</name>
<dbReference type="InterPro" id="IPR003598">
    <property type="entry name" value="Ig_sub2"/>
</dbReference>
<feature type="domain" description="Fibronectin type-III" evidence="5">
    <location>
        <begin position="73"/>
        <end position="165"/>
    </location>
</feature>